<proteinExistence type="predicted"/>
<protein>
    <submittedName>
        <fullName evidence="5">WD40 repeat-like protein</fullName>
    </submittedName>
</protein>
<name>A0A0D7B3R6_9AGAR</name>
<dbReference type="EMBL" id="KN880600">
    <property type="protein sequence ID" value="KIY65208.1"/>
    <property type="molecule type" value="Genomic_DNA"/>
</dbReference>
<reference evidence="5 6" key="1">
    <citation type="journal article" date="2015" name="Fungal Genet. Biol.">
        <title>Evolution of novel wood decay mechanisms in Agaricales revealed by the genome sequences of Fistulina hepatica and Cylindrobasidium torrendii.</title>
        <authorList>
            <person name="Floudas D."/>
            <person name="Held B.W."/>
            <person name="Riley R."/>
            <person name="Nagy L.G."/>
            <person name="Koehler G."/>
            <person name="Ransdell A.S."/>
            <person name="Younus H."/>
            <person name="Chow J."/>
            <person name="Chiniquy J."/>
            <person name="Lipzen A."/>
            <person name="Tritt A."/>
            <person name="Sun H."/>
            <person name="Haridas S."/>
            <person name="LaButti K."/>
            <person name="Ohm R.A."/>
            <person name="Kues U."/>
            <person name="Blanchette R.A."/>
            <person name="Grigoriev I.V."/>
            <person name="Minto R.E."/>
            <person name="Hibbett D.S."/>
        </authorList>
    </citation>
    <scope>NUCLEOTIDE SEQUENCE [LARGE SCALE GENOMIC DNA]</scope>
    <source>
        <strain evidence="5 6">FP15055 ss-10</strain>
    </source>
</reference>
<dbReference type="OrthoDB" id="6262491at2759"/>
<dbReference type="AlphaFoldDB" id="A0A0D7B3R6"/>
<sequence length="401" mass="44403">MSNVDESNLMVSEAHLILDSIRKEKAERTKDIGDPIQLPGKALDVHLLGNDAWIAENTTVIRRLNLESGKTLQIYRGHTGPVTSIAFFEDDGTKMLLSGSWDQTIKIWNRETKDIISSTDAHNDFVKTLLVLPELRLLISGSSDKIVRFWDISGASSGHQLAPAGSISSHTRPVECLCAHAISPTSAEICTGDTMGVIKVWSLTKDASIPVRWRATLKYELNHHRTRINDMHFGRDELWTASADETVQVVSLKPEDASKPGRIITHPTGVRAILPLPLTDLLEPYLISGSGDNIRAYEVSAEDEPDLLGTVDAHWHDVTTLRLWIRKTTTEDGKTAVEPYVVSASLDGTLRKWRLAELLNPPKELKAAKSTDLKPVQKTAAEASGLTEEEERELAELMDEE</sequence>
<keyword evidence="1 3" id="KW-0853">WD repeat</keyword>
<dbReference type="InterPro" id="IPR019775">
    <property type="entry name" value="WD40_repeat_CS"/>
</dbReference>
<accession>A0A0D7B3R6</accession>
<dbReference type="Pfam" id="PF00400">
    <property type="entry name" value="WD40"/>
    <property type="match status" value="2"/>
</dbReference>
<dbReference type="PROSITE" id="PS50294">
    <property type="entry name" value="WD_REPEATS_REGION"/>
    <property type="match status" value="2"/>
</dbReference>
<evidence type="ECO:0000256" key="1">
    <source>
        <dbReference type="ARBA" id="ARBA00022574"/>
    </source>
</evidence>
<evidence type="ECO:0000256" key="3">
    <source>
        <dbReference type="PROSITE-ProRule" id="PRU00221"/>
    </source>
</evidence>
<evidence type="ECO:0000313" key="6">
    <source>
        <dbReference type="Proteomes" id="UP000054007"/>
    </source>
</evidence>
<evidence type="ECO:0000256" key="2">
    <source>
        <dbReference type="ARBA" id="ARBA00022737"/>
    </source>
</evidence>
<dbReference type="PANTHER" id="PTHR22847:SF637">
    <property type="entry name" value="WD REPEAT DOMAIN 5B"/>
    <property type="match status" value="1"/>
</dbReference>
<dbReference type="GO" id="GO:1990234">
    <property type="term" value="C:transferase complex"/>
    <property type="evidence" value="ECO:0007669"/>
    <property type="project" value="UniProtKB-ARBA"/>
</dbReference>
<dbReference type="InterPro" id="IPR020472">
    <property type="entry name" value="WD40_PAC1"/>
</dbReference>
<evidence type="ECO:0000313" key="5">
    <source>
        <dbReference type="EMBL" id="KIY65208.1"/>
    </source>
</evidence>
<dbReference type="Gene3D" id="2.130.10.10">
    <property type="entry name" value="YVTN repeat-like/Quinoprotein amine dehydrogenase"/>
    <property type="match status" value="2"/>
</dbReference>
<evidence type="ECO:0000256" key="4">
    <source>
        <dbReference type="SAM" id="MobiDB-lite"/>
    </source>
</evidence>
<feature type="repeat" description="WD" evidence="3">
    <location>
        <begin position="119"/>
        <end position="160"/>
    </location>
</feature>
<organism evidence="5 6">
    <name type="scientific">Cylindrobasidium torrendii FP15055 ss-10</name>
    <dbReference type="NCBI Taxonomy" id="1314674"/>
    <lineage>
        <taxon>Eukaryota</taxon>
        <taxon>Fungi</taxon>
        <taxon>Dikarya</taxon>
        <taxon>Basidiomycota</taxon>
        <taxon>Agaricomycotina</taxon>
        <taxon>Agaricomycetes</taxon>
        <taxon>Agaricomycetidae</taxon>
        <taxon>Agaricales</taxon>
        <taxon>Marasmiineae</taxon>
        <taxon>Physalacriaceae</taxon>
        <taxon>Cylindrobasidium</taxon>
    </lineage>
</organism>
<dbReference type="PROSITE" id="PS00678">
    <property type="entry name" value="WD_REPEATS_1"/>
    <property type="match status" value="1"/>
</dbReference>
<gene>
    <name evidence="5" type="ORF">CYLTODRAFT_424559</name>
</gene>
<dbReference type="InterPro" id="IPR015943">
    <property type="entry name" value="WD40/YVTN_repeat-like_dom_sf"/>
</dbReference>
<dbReference type="PROSITE" id="PS50082">
    <property type="entry name" value="WD_REPEATS_2"/>
    <property type="match status" value="2"/>
</dbReference>
<feature type="compositionally biased region" description="Acidic residues" evidence="4">
    <location>
        <begin position="387"/>
        <end position="401"/>
    </location>
</feature>
<dbReference type="SUPFAM" id="SSF50978">
    <property type="entry name" value="WD40 repeat-like"/>
    <property type="match status" value="1"/>
</dbReference>
<dbReference type="PANTHER" id="PTHR22847">
    <property type="entry name" value="WD40 REPEAT PROTEIN"/>
    <property type="match status" value="1"/>
</dbReference>
<dbReference type="STRING" id="1314674.A0A0D7B3R6"/>
<dbReference type="SMART" id="SM00320">
    <property type="entry name" value="WD40"/>
    <property type="match status" value="5"/>
</dbReference>
<keyword evidence="6" id="KW-1185">Reference proteome</keyword>
<feature type="region of interest" description="Disordered" evidence="4">
    <location>
        <begin position="364"/>
        <end position="401"/>
    </location>
</feature>
<dbReference type="InterPro" id="IPR036322">
    <property type="entry name" value="WD40_repeat_dom_sf"/>
</dbReference>
<dbReference type="Proteomes" id="UP000054007">
    <property type="component" value="Unassembled WGS sequence"/>
</dbReference>
<feature type="repeat" description="WD" evidence="3">
    <location>
        <begin position="75"/>
        <end position="118"/>
    </location>
</feature>
<dbReference type="InterPro" id="IPR001680">
    <property type="entry name" value="WD40_rpt"/>
</dbReference>
<dbReference type="PRINTS" id="PR00320">
    <property type="entry name" value="GPROTEINBRPT"/>
</dbReference>
<keyword evidence="2" id="KW-0677">Repeat</keyword>